<dbReference type="RefSeq" id="XP_062804464.1">
    <property type="nucleotide sequence ID" value="XM_062939765.1"/>
</dbReference>
<protein>
    <submittedName>
        <fullName evidence="1">Uncharacterized protein</fullName>
    </submittedName>
</protein>
<dbReference type="EMBL" id="JAFFHC010000001">
    <property type="protein sequence ID" value="KAK4680994.1"/>
    <property type="molecule type" value="Genomic_DNA"/>
</dbReference>
<keyword evidence="2" id="KW-1185">Reference proteome</keyword>
<proteinExistence type="predicted"/>
<dbReference type="GeneID" id="87960219"/>
<gene>
    <name evidence="1" type="ORF">QC764_0004480</name>
</gene>
<name>A0ABR0ILE8_9PEZI</name>
<reference evidence="1 2" key="1">
    <citation type="journal article" date="2023" name="bioRxiv">
        <title>High-quality genome assemblies of four members of thePodospora anserinaspecies complex.</title>
        <authorList>
            <person name="Ament-Velasquez S.L."/>
            <person name="Vogan A.A."/>
            <person name="Wallerman O."/>
            <person name="Hartmann F."/>
            <person name="Gautier V."/>
            <person name="Silar P."/>
            <person name="Giraud T."/>
            <person name="Johannesson H."/>
        </authorList>
    </citation>
    <scope>NUCLEOTIDE SEQUENCE [LARGE SCALE GENOMIC DNA]</scope>
    <source>
        <strain evidence="1 2">CBS 124.78</strain>
    </source>
</reference>
<comment type="caution">
    <text evidence="1">The sequence shown here is derived from an EMBL/GenBank/DDBJ whole genome shotgun (WGS) entry which is preliminary data.</text>
</comment>
<evidence type="ECO:0000313" key="1">
    <source>
        <dbReference type="EMBL" id="KAK4680994.1"/>
    </source>
</evidence>
<organism evidence="1 2">
    <name type="scientific">Podospora pseudoanserina</name>
    <dbReference type="NCBI Taxonomy" id="2609844"/>
    <lineage>
        <taxon>Eukaryota</taxon>
        <taxon>Fungi</taxon>
        <taxon>Dikarya</taxon>
        <taxon>Ascomycota</taxon>
        <taxon>Pezizomycotina</taxon>
        <taxon>Sordariomycetes</taxon>
        <taxon>Sordariomycetidae</taxon>
        <taxon>Sordariales</taxon>
        <taxon>Podosporaceae</taxon>
        <taxon>Podospora</taxon>
    </lineage>
</organism>
<evidence type="ECO:0000313" key="2">
    <source>
        <dbReference type="Proteomes" id="UP001323617"/>
    </source>
</evidence>
<accession>A0ABR0ILE8</accession>
<sequence length="75" mass="8637">MGHQLKRPFPYLIEPPPIGFLIAPKFSPSSQRFPFSHNTTQRKARRSHFLGFDLHLARYAQAHSLSTSQDTMTKI</sequence>
<dbReference type="Proteomes" id="UP001323617">
    <property type="component" value="Unassembled WGS sequence"/>
</dbReference>